<dbReference type="GeneID" id="96247862"/>
<feature type="region of interest" description="Disordered" evidence="1">
    <location>
        <begin position="1"/>
        <end position="29"/>
    </location>
</feature>
<keyword evidence="3" id="KW-1185">Reference proteome</keyword>
<reference evidence="2 3" key="1">
    <citation type="submission" date="2024-06" db="EMBL/GenBank/DDBJ databases">
        <title>The Natural Products Discovery Center: Release of the First 8490 Sequenced Strains for Exploring Actinobacteria Biosynthetic Diversity.</title>
        <authorList>
            <person name="Kalkreuter E."/>
            <person name="Kautsar S.A."/>
            <person name="Yang D."/>
            <person name="Bader C.D."/>
            <person name="Teijaro C.N."/>
            <person name="Fluegel L."/>
            <person name="Davis C.M."/>
            <person name="Simpson J.R."/>
            <person name="Lauterbach L."/>
            <person name="Steele A.D."/>
            <person name="Gui C."/>
            <person name="Meng S."/>
            <person name="Li G."/>
            <person name="Viehrig K."/>
            <person name="Ye F."/>
            <person name="Su P."/>
            <person name="Kiefer A.F."/>
            <person name="Nichols A."/>
            <person name="Cepeda A.J."/>
            <person name="Yan W."/>
            <person name="Fan B."/>
            <person name="Jiang Y."/>
            <person name="Adhikari A."/>
            <person name="Zheng C.-J."/>
            <person name="Schuster L."/>
            <person name="Cowan T.M."/>
            <person name="Smanski M.J."/>
            <person name="Chevrette M.G."/>
            <person name="De Carvalho L.P.S."/>
            <person name="Shen B."/>
        </authorList>
    </citation>
    <scope>NUCLEOTIDE SEQUENCE [LARGE SCALE GENOMIC DNA]</scope>
    <source>
        <strain evidence="2 3">NPDC019708</strain>
    </source>
</reference>
<gene>
    <name evidence="2" type="ORF">ABZ510_31405</name>
</gene>
<protein>
    <submittedName>
        <fullName evidence="2">Uncharacterized protein</fullName>
    </submittedName>
</protein>
<evidence type="ECO:0000256" key="1">
    <source>
        <dbReference type="SAM" id="MobiDB-lite"/>
    </source>
</evidence>
<organism evidence="2 3">
    <name type="scientific">Nocardia rhamnosiphila</name>
    <dbReference type="NCBI Taxonomy" id="426716"/>
    <lineage>
        <taxon>Bacteria</taxon>
        <taxon>Bacillati</taxon>
        <taxon>Actinomycetota</taxon>
        <taxon>Actinomycetes</taxon>
        <taxon>Mycobacteriales</taxon>
        <taxon>Nocardiaceae</taxon>
        <taxon>Nocardia</taxon>
    </lineage>
</organism>
<dbReference type="EMBL" id="JBEYBF010000036">
    <property type="protein sequence ID" value="MEU1956340.1"/>
    <property type="molecule type" value="Genomic_DNA"/>
</dbReference>
<dbReference type="Proteomes" id="UP001550628">
    <property type="component" value="Unassembled WGS sequence"/>
</dbReference>
<evidence type="ECO:0000313" key="2">
    <source>
        <dbReference type="EMBL" id="MEU1956340.1"/>
    </source>
</evidence>
<sequence>MNDDFDYDDIEDDQDEGAATESAAAPQIHEVFNPDHTVGVACDRDGEIVGLHITDEAQDNGDSWLSAEILKVAALAHAKSRLGLRREMESNGARSYTIDSFGLPSEATYRTMEDEAFGLRPA</sequence>
<comment type="caution">
    <text evidence="2">The sequence shown here is derived from an EMBL/GenBank/DDBJ whole genome shotgun (WGS) entry which is preliminary data.</text>
</comment>
<dbReference type="RefSeq" id="WP_030525354.1">
    <property type="nucleotide sequence ID" value="NZ_JBEXYG010000025.1"/>
</dbReference>
<name>A0ABV2WZL8_9NOCA</name>
<accession>A0ABV2WZL8</accession>
<feature type="compositionally biased region" description="Acidic residues" evidence="1">
    <location>
        <begin position="1"/>
        <end position="18"/>
    </location>
</feature>
<proteinExistence type="predicted"/>
<evidence type="ECO:0000313" key="3">
    <source>
        <dbReference type="Proteomes" id="UP001550628"/>
    </source>
</evidence>